<accession>A0A285VQI9</accession>
<keyword evidence="3" id="KW-1185">Reference proteome</keyword>
<dbReference type="RefSeq" id="WP_097188457.1">
    <property type="nucleotide sequence ID" value="NZ_OBQK01000007.1"/>
</dbReference>
<evidence type="ECO:0000313" key="2">
    <source>
        <dbReference type="EMBL" id="SOC56329.1"/>
    </source>
</evidence>
<organism evidence="2 3">
    <name type="scientific">Ornithinimicrobium cerasi</name>
    <dbReference type="NCBI Taxonomy" id="2248773"/>
    <lineage>
        <taxon>Bacteria</taxon>
        <taxon>Bacillati</taxon>
        <taxon>Actinomycetota</taxon>
        <taxon>Actinomycetes</taxon>
        <taxon>Micrococcales</taxon>
        <taxon>Ornithinimicrobiaceae</taxon>
        <taxon>Ornithinimicrobium</taxon>
    </lineage>
</organism>
<dbReference type="EMBL" id="OBQK01000007">
    <property type="protein sequence ID" value="SOC56329.1"/>
    <property type="molecule type" value="Genomic_DNA"/>
</dbReference>
<sequence>MSARRTSTALAVSGLLLLAGAGTAHADHTHVRVLGNGQCVVLAADGGEKYVQLPHADSFPENRRHPLHVNVHLGEPGTRHGEGVVFVRGSADDLAHCDGYVND</sequence>
<name>A0A285VQI9_9MICO</name>
<feature type="chain" id="PRO_5012696223" evidence="1">
    <location>
        <begin position="27"/>
        <end position="103"/>
    </location>
</feature>
<protein>
    <submittedName>
        <fullName evidence="2">Uncharacterized protein</fullName>
    </submittedName>
</protein>
<keyword evidence="1" id="KW-0732">Signal</keyword>
<evidence type="ECO:0000313" key="3">
    <source>
        <dbReference type="Proteomes" id="UP000219688"/>
    </source>
</evidence>
<dbReference type="AlphaFoldDB" id="A0A285VQI9"/>
<evidence type="ECO:0000256" key="1">
    <source>
        <dbReference type="SAM" id="SignalP"/>
    </source>
</evidence>
<gene>
    <name evidence="2" type="ORF">SAMN05421879_107109</name>
</gene>
<feature type="signal peptide" evidence="1">
    <location>
        <begin position="1"/>
        <end position="26"/>
    </location>
</feature>
<reference evidence="3" key="1">
    <citation type="submission" date="2017-08" db="EMBL/GenBank/DDBJ databases">
        <authorList>
            <person name="Varghese N."/>
            <person name="Submissions S."/>
        </authorList>
    </citation>
    <scope>NUCLEOTIDE SEQUENCE [LARGE SCALE GENOMIC DNA]</scope>
    <source>
        <strain evidence="3">USBA17B2</strain>
    </source>
</reference>
<dbReference type="Proteomes" id="UP000219688">
    <property type="component" value="Unassembled WGS sequence"/>
</dbReference>
<proteinExistence type="predicted"/>